<feature type="compositionally biased region" description="Gly residues" evidence="1">
    <location>
        <begin position="35"/>
        <end position="46"/>
    </location>
</feature>
<gene>
    <name evidence="2" type="ORF">Sspor_52290</name>
</gene>
<comment type="caution">
    <text evidence="2">The sequence shown here is derived from an EMBL/GenBank/DDBJ whole genome shotgun (WGS) entry which is preliminary data.</text>
</comment>
<accession>A0ABQ3TGY9</accession>
<proteinExistence type="predicted"/>
<evidence type="ECO:0000313" key="2">
    <source>
        <dbReference type="EMBL" id="GHI79668.1"/>
    </source>
</evidence>
<evidence type="ECO:0000256" key="1">
    <source>
        <dbReference type="SAM" id="MobiDB-lite"/>
    </source>
</evidence>
<feature type="region of interest" description="Disordered" evidence="1">
    <location>
        <begin position="1"/>
        <end position="52"/>
    </location>
</feature>
<dbReference type="EMBL" id="BNED01000005">
    <property type="protein sequence ID" value="GHI79668.1"/>
    <property type="molecule type" value="Genomic_DNA"/>
</dbReference>
<sequence length="52" mass="5107">MPGVAAPRVPCHLPGGVQVVPRPQEGRGARPDRAGGPGGGRTGVPGGRTLEA</sequence>
<evidence type="ECO:0000313" key="3">
    <source>
        <dbReference type="Proteomes" id="UP000608522"/>
    </source>
</evidence>
<protein>
    <submittedName>
        <fullName evidence="2">Uncharacterized protein</fullName>
    </submittedName>
</protein>
<feature type="compositionally biased region" description="Basic and acidic residues" evidence="1">
    <location>
        <begin position="24"/>
        <end position="33"/>
    </location>
</feature>
<reference evidence="3" key="1">
    <citation type="submission" date="2023-07" db="EMBL/GenBank/DDBJ databases">
        <title>Whole genome shotgun sequence of Streptomyces spororaveus NBRC 15456.</title>
        <authorList>
            <person name="Komaki H."/>
            <person name="Tamura T."/>
        </authorList>
    </citation>
    <scope>NUCLEOTIDE SEQUENCE [LARGE SCALE GENOMIC DNA]</scope>
    <source>
        <strain evidence="3">NBRC 15456</strain>
    </source>
</reference>
<organism evidence="2 3">
    <name type="scientific">Streptomyces spororaveus</name>
    <dbReference type="NCBI Taxonomy" id="284039"/>
    <lineage>
        <taxon>Bacteria</taxon>
        <taxon>Bacillati</taxon>
        <taxon>Actinomycetota</taxon>
        <taxon>Actinomycetes</taxon>
        <taxon>Kitasatosporales</taxon>
        <taxon>Streptomycetaceae</taxon>
        <taxon>Streptomyces</taxon>
    </lineage>
</organism>
<name>A0ABQ3TGY9_9ACTN</name>
<dbReference type="Proteomes" id="UP000608522">
    <property type="component" value="Unassembled WGS sequence"/>
</dbReference>
<keyword evidence="3" id="KW-1185">Reference proteome</keyword>